<dbReference type="EMBL" id="AP021881">
    <property type="protein sequence ID" value="BBO99448.1"/>
    <property type="molecule type" value="Genomic_DNA"/>
</dbReference>
<dbReference type="AlphaFoldDB" id="A0A809RCH1"/>
<evidence type="ECO:0000259" key="3">
    <source>
        <dbReference type="Pfam" id="PF13511"/>
    </source>
</evidence>
<name>A0A809RCH1_9PROT</name>
<proteinExistence type="predicted"/>
<feature type="signal peptide" evidence="2">
    <location>
        <begin position="1"/>
        <end position="19"/>
    </location>
</feature>
<evidence type="ECO:0000313" key="5">
    <source>
        <dbReference type="Proteomes" id="UP000463939"/>
    </source>
</evidence>
<dbReference type="Gene3D" id="3.40.30.10">
    <property type="entry name" value="Glutaredoxin"/>
    <property type="match status" value="1"/>
</dbReference>
<accession>A0A809RCH1</accession>
<dbReference type="KEGG" id="sniv:SFSGTM_01570"/>
<feature type="domain" description="DUF4124" evidence="3">
    <location>
        <begin position="10"/>
        <end position="50"/>
    </location>
</feature>
<keyword evidence="2" id="KW-0732">Signal</keyword>
<feature type="chain" id="PRO_5032727093" description="DUF4124 domain-containing protein" evidence="2">
    <location>
        <begin position="20"/>
        <end position="177"/>
    </location>
</feature>
<dbReference type="InterPro" id="IPR036249">
    <property type="entry name" value="Thioredoxin-like_sf"/>
</dbReference>
<dbReference type="Pfam" id="PF13511">
    <property type="entry name" value="DUF4124"/>
    <property type="match status" value="1"/>
</dbReference>
<dbReference type="CDD" id="cd02976">
    <property type="entry name" value="NrdH"/>
    <property type="match status" value="1"/>
</dbReference>
<dbReference type="InterPro" id="IPR025392">
    <property type="entry name" value="DUF4124"/>
</dbReference>
<evidence type="ECO:0000313" key="4">
    <source>
        <dbReference type="EMBL" id="BBO99448.1"/>
    </source>
</evidence>
<dbReference type="SUPFAM" id="SSF52833">
    <property type="entry name" value="Thioredoxin-like"/>
    <property type="match status" value="1"/>
</dbReference>
<keyword evidence="5" id="KW-1185">Reference proteome</keyword>
<dbReference type="PROSITE" id="PS51354">
    <property type="entry name" value="GLUTAREDOXIN_2"/>
    <property type="match status" value="1"/>
</dbReference>
<feature type="region of interest" description="Disordered" evidence="1">
    <location>
        <begin position="136"/>
        <end position="177"/>
    </location>
</feature>
<protein>
    <recommendedName>
        <fullName evidence="3">DUF4124 domain-containing protein</fullName>
    </recommendedName>
</protein>
<dbReference type="RefSeq" id="WP_162083502.1">
    <property type="nucleotide sequence ID" value="NZ_AP021881.1"/>
</dbReference>
<sequence length="177" mass="19170">MKKHLLWLVLAAVVQQANAGEVYRWVDNAGVVHYSDHAPTTPVKKLEQRKLETNVIDGQGSYVLKDAATKNPVILFAGDCGPLCVNAKTLLDKRGIPYALKDPQKSKADADALNALTGAMDLPVLKIGSNPIKGFEPNRWNQMLDEAGYPKTKMPGSRDVPAKSAEQPSKSEPAAKP</sequence>
<organism evidence="4 5">
    <name type="scientific">Sulfuriferula nivalis</name>
    <dbReference type="NCBI Taxonomy" id="2675298"/>
    <lineage>
        <taxon>Bacteria</taxon>
        <taxon>Pseudomonadati</taxon>
        <taxon>Pseudomonadota</taxon>
        <taxon>Betaproteobacteria</taxon>
        <taxon>Nitrosomonadales</taxon>
        <taxon>Sulfuricellaceae</taxon>
        <taxon>Sulfuriferula</taxon>
    </lineage>
</organism>
<gene>
    <name evidence="4" type="ORF">SFSGTM_01570</name>
</gene>
<evidence type="ECO:0000256" key="1">
    <source>
        <dbReference type="SAM" id="MobiDB-lite"/>
    </source>
</evidence>
<dbReference type="Proteomes" id="UP000463939">
    <property type="component" value="Chromosome"/>
</dbReference>
<reference evidence="5" key="1">
    <citation type="submission" date="2019-11" db="EMBL/GenBank/DDBJ databases">
        <title>Isolation and characterization of a novel species in the genus Sulfuriferula.</title>
        <authorList>
            <person name="Mochizuki J."/>
            <person name="Kojima H."/>
            <person name="Fukui M."/>
        </authorList>
    </citation>
    <scope>NUCLEOTIDE SEQUENCE [LARGE SCALE GENOMIC DNA]</scope>
    <source>
        <strain evidence="5">SGTM</strain>
    </source>
</reference>
<evidence type="ECO:0000256" key="2">
    <source>
        <dbReference type="SAM" id="SignalP"/>
    </source>
</evidence>